<dbReference type="InterPro" id="IPR013103">
    <property type="entry name" value="RVT_2"/>
</dbReference>
<dbReference type="GO" id="GO:0003964">
    <property type="term" value="F:RNA-directed DNA polymerase activity"/>
    <property type="evidence" value="ECO:0007669"/>
    <property type="project" value="UniProtKB-KW"/>
</dbReference>
<name>A0A699J3X2_TANCI</name>
<feature type="compositionally biased region" description="Basic and acidic residues" evidence="1">
    <location>
        <begin position="47"/>
        <end position="68"/>
    </location>
</feature>
<sequence length="244" mass="27297">MNYKPVVAGNQSNGSACKARVETVPDKDYILLPLWTQHLLFLSSSKDSPDDGFKPSEEEEKKNAKDPGNEDNEVLSTKEPRVNQEKDANVNSTNNINTVGPFDNAAGIKDNVVEKDIVHGCTDDPNMPNLEVINYSDDDDEDVGAEADMSNLDSNILMDVKSAFLYGKIEEEVYVCQSVGFEDLEFFDRFYKVEKALYGLHQAPRAWYETLSTYLLDNGFHRGQIDKTIARKYGHLQLSAAVST</sequence>
<keyword evidence="3" id="KW-0808">Transferase</keyword>
<evidence type="ECO:0000256" key="1">
    <source>
        <dbReference type="SAM" id="MobiDB-lite"/>
    </source>
</evidence>
<protein>
    <submittedName>
        <fullName evidence="3">Reverse transcriptase</fullName>
    </submittedName>
</protein>
<dbReference type="AlphaFoldDB" id="A0A699J3X2"/>
<keyword evidence="3" id="KW-0695">RNA-directed DNA polymerase</keyword>
<evidence type="ECO:0000259" key="2">
    <source>
        <dbReference type="Pfam" id="PF07727"/>
    </source>
</evidence>
<proteinExistence type="predicted"/>
<feature type="domain" description="Reverse transcriptase Ty1/copia-type" evidence="2">
    <location>
        <begin position="158"/>
        <end position="235"/>
    </location>
</feature>
<feature type="region of interest" description="Disordered" evidence="1">
    <location>
        <begin position="45"/>
        <end position="101"/>
    </location>
</feature>
<dbReference type="Pfam" id="PF07727">
    <property type="entry name" value="RVT_2"/>
    <property type="match status" value="1"/>
</dbReference>
<gene>
    <name evidence="3" type="ORF">Tci_581941</name>
</gene>
<comment type="caution">
    <text evidence="3">The sequence shown here is derived from an EMBL/GenBank/DDBJ whole genome shotgun (WGS) entry which is preliminary data.</text>
</comment>
<reference evidence="3" key="1">
    <citation type="journal article" date="2019" name="Sci. Rep.">
        <title>Draft genome of Tanacetum cinerariifolium, the natural source of mosquito coil.</title>
        <authorList>
            <person name="Yamashiro T."/>
            <person name="Shiraishi A."/>
            <person name="Satake H."/>
            <person name="Nakayama K."/>
        </authorList>
    </citation>
    <scope>NUCLEOTIDE SEQUENCE</scope>
</reference>
<feature type="compositionally biased region" description="Basic and acidic residues" evidence="1">
    <location>
        <begin position="76"/>
        <end position="88"/>
    </location>
</feature>
<evidence type="ECO:0000313" key="3">
    <source>
        <dbReference type="EMBL" id="GFA09969.1"/>
    </source>
</evidence>
<feature type="compositionally biased region" description="Polar residues" evidence="1">
    <location>
        <begin position="89"/>
        <end position="98"/>
    </location>
</feature>
<keyword evidence="3" id="KW-0548">Nucleotidyltransferase</keyword>
<dbReference type="EMBL" id="BKCJ010368810">
    <property type="protein sequence ID" value="GFA09969.1"/>
    <property type="molecule type" value="Genomic_DNA"/>
</dbReference>
<organism evidence="3">
    <name type="scientific">Tanacetum cinerariifolium</name>
    <name type="common">Dalmatian daisy</name>
    <name type="synonym">Chrysanthemum cinerariifolium</name>
    <dbReference type="NCBI Taxonomy" id="118510"/>
    <lineage>
        <taxon>Eukaryota</taxon>
        <taxon>Viridiplantae</taxon>
        <taxon>Streptophyta</taxon>
        <taxon>Embryophyta</taxon>
        <taxon>Tracheophyta</taxon>
        <taxon>Spermatophyta</taxon>
        <taxon>Magnoliopsida</taxon>
        <taxon>eudicotyledons</taxon>
        <taxon>Gunneridae</taxon>
        <taxon>Pentapetalae</taxon>
        <taxon>asterids</taxon>
        <taxon>campanulids</taxon>
        <taxon>Asterales</taxon>
        <taxon>Asteraceae</taxon>
        <taxon>Asteroideae</taxon>
        <taxon>Anthemideae</taxon>
        <taxon>Anthemidinae</taxon>
        <taxon>Tanacetum</taxon>
    </lineage>
</organism>
<accession>A0A699J3X2</accession>